<comment type="caution">
    <text evidence="14">The sequence shown here is derived from an EMBL/GenBank/DDBJ whole genome shotgun (WGS) entry which is preliminary data.</text>
</comment>
<evidence type="ECO:0000256" key="1">
    <source>
        <dbReference type="ARBA" id="ARBA00001526"/>
    </source>
</evidence>
<evidence type="ECO:0000256" key="11">
    <source>
        <dbReference type="ARBA" id="ARBA00022833"/>
    </source>
</evidence>
<dbReference type="OrthoDB" id="420651at2"/>
<evidence type="ECO:0000256" key="6">
    <source>
        <dbReference type="ARBA" id="ARBA00012865"/>
    </source>
</evidence>
<protein>
    <recommendedName>
        <fullName evidence="6">beta-lactamase</fullName>
        <ecNumber evidence="6">3.5.2.6</ecNumber>
    </recommendedName>
</protein>
<dbReference type="Pfam" id="PF00753">
    <property type="entry name" value="Lactamase_B"/>
    <property type="match status" value="1"/>
</dbReference>
<comment type="subcellular location">
    <subcellularLocation>
        <location evidence="3">Periplasm</location>
    </subcellularLocation>
</comment>
<gene>
    <name evidence="14" type="primary">bla</name>
    <name evidence="14" type="ORF">GRI68_06255</name>
</gene>
<dbReference type="SUPFAM" id="SSF56281">
    <property type="entry name" value="Metallo-hydrolase/oxidoreductase"/>
    <property type="match status" value="1"/>
</dbReference>
<evidence type="ECO:0000259" key="13">
    <source>
        <dbReference type="SMART" id="SM00849"/>
    </source>
</evidence>
<keyword evidence="8" id="KW-0732">Signal</keyword>
<evidence type="ECO:0000256" key="4">
    <source>
        <dbReference type="ARBA" id="ARBA00005250"/>
    </source>
</evidence>
<proteinExistence type="inferred from homology"/>
<keyword evidence="12" id="KW-0046">Antibiotic resistance</keyword>
<name>A0A6I4U678_9SPHN</name>
<keyword evidence="10" id="KW-0378">Hydrolase</keyword>
<dbReference type="InterPro" id="IPR058199">
    <property type="entry name" value="BlaB//VIM/IMP-1"/>
</dbReference>
<sequence length="245" mass="26207">MPKDAYRATDSAVIESTVEFGEVTLSKISDTVWMHTSSLSLPGYGPVSSNGLIVLREDEAILVDTAWTDGQTEDILRYAAVVLDRPVRTAVITHFHQDKMGGIGALHRAGIETWAHPLTNELAPTIGFEPARHAIAFGSDGFATGEAAQALGPLRVFYPGPGHTRDNITVGLPGEGFAFGGCLIKGAKSPSLGNLGDADVDYYATAARNFAEAFPDARTILMSHSAPATRKAIERTIRMAEKARR</sequence>
<comment type="similarity">
    <text evidence="4">Belongs to the metallo-beta-lactamase superfamily. Class-B beta-lactamase family.</text>
</comment>
<evidence type="ECO:0000256" key="10">
    <source>
        <dbReference type="ARBA" id="ARBA00022801"/>
    </source>
</evidence>
<evidence type="ECO:0000313" key="14">
    <source>
        <dbReference type="EMBL" id="MXP09777.1"/>
    </source>
</evidence>
<comment type="catalytic activity">
    <reaction evidence="1">
        <text>a beta-lactam + H2O = a substituted beta-amino acid</text>
        <dbReference type="Rhea" id="RHEA:20401"/>
        <dbReference type="ChEBI" id="CHEBI:15377"/>
        <dbReference type="ChEBI" id="CHEBI:35627"/>
        <dbReference type="ChEBI" id="CHEBI:140347"/>
        <dbReference type="EC" id="3.5.2.6"/>
    </reaction>
</comment>
<evidence type="ECO:0000256" key="12">
    <source>
        <dbReference type="ARBA" id="ARBA00023251"/>
    </source>
</evidence>
<comment type="cofactor">
    <cofactor evidence="2">
        <name>Zn(2+)</name>
        <dbReference type="ChEBI" id="CHEBI:29105"/>
    </cofactor>
</comment>
<dbReference type="InterPro" id="IPR050855">
    <property type="entry name" value="NDM-1-like"/>
</dbReference>
<evidence type="ECO:0000256" key="2">
    <source>
        <dbReference type="ARBA" id="ARBA00001947"/>
    </source>
</evidence>
<dbReference type="GO" id="GO:0017001">
    <property type="term" value="P:antibiotic catabolic process"/>
    <property type="evidence" value="ECO:0007669"/>
    <property type="project" value="UniProtKB-ARBA"/>
</dbReference>
<dbReference type="InterPro" id="IPR001279">
    <property type="entry name" value="Metallo-B-lactamas"/>
</dbReference>
<evidence type="ECO:0000256" key="8">
    <source>
        <dbReference type="ARBA" id="ARBA00022729"/>
    </source>
</evidence>
<keyword evidence="15" id="KW-1185">Reference proteome</keyword>
<evidence type="ECO:0000256" key="3">
    <source>
        <dbReference type="ARBA" id="ARBA00004418"/>
    </source>
</evidence>
<evidence type="ECO:0000256" key="5">
    <source>
        <dbReference type="ARBA" id="ARBA00011245"/>
    </source>
</evidence>
<dbReference type="EC" id="3.5.2.6" evidence="6"/>
<dbReference type="NCBIfam" id="NF033088">
    <property type="entry name" value="bla_subclass_B1"/>
    <property type="match status" value="1"/>
</dbReference>
<keyword evidence="11" id="KW-0862">Zinc</keyword>
<dbReference type="SMART" id="SM00849">
    <property type="entry name" value="Lactamase_B"/>
    <property type="match status" value="1"/>
</dbReference>
<reference evidence="14 15" key="1">
    <citation type="submission" date="2019-12" db="EMBL/GenBank/DDBJ databases">
        <title>Genomic-based taxomic classification of the family Erythrobacteraceae.</title>
        <authorList>
            <person name="Xu L."/>
        </authorList>
    </citation>
    <scope>NUCLEOTIDE SEQUENCE [LARGE SCALE GENOMIC DNA]</scope>
    <source>
        <strain evidence="14 15">LMG 29519</strain>
    </source>
</reference>
<dbReference type="PANTHER" id="PTHR42951:SF4">
    <property type="entry name" value="ACYL-COENZYME A THIOESTERASE MBLAC2"/>
    <property type="match status" value="1"/>
</dbReference>
<feature type="domain" description="Metallo-beta-lactamase" evidence="13">
    <location>
        <begin position="48"/>
        <end position="224"/>
    </location>
</feature>
<evidence type="ECO:0000256" key="7">
    <source>
        <dbReference type="ARBA" id="ARBA00022723"/>
    </source>
</evidence>
<dbReference type="Proteomes" id="UP000429229">
    <property type="component" value="Unassembled WGS sequence"/>
</dbReference>
<keyword evidence="9" id="KW-0574">Periplasm</keyword>
<dbReference type="AlphaFoldDB" id="A0A6I4U678"/>
<evidence type="ECO:0000256" key="9">
    <source>
        <dbReference type="ARBA" id="ARBA00022764"/>
    </source>
</evidence>
<keyword evidence="7" id="KW-0479">Metal-binding</keyword>
<dbReference type="InterPro" id="IPR036866">
    <property type="entry name" value="RibonucZ/Hydroxyglut_hydro"/>
</dbReference>
<organism evidence="14 15">
    <name type="scientific">Alteriqipengyuania halimionae</name>
    <dbReference type="NCBI Taxonomy" id="1926630"/>
    <lineage>
        <taxon>Bacteria</taxon>
        <taxon>Pseudomonadati</taxon>
        <taxon>Pseudomonadota</taxon>
        <taxon>Alphaproteobacteria</taxon>
        <taxon>Sphingomonadales</taxon>
        <taxon>Erythrobacteraceae</taxon>
        <taxon>Alteriqipengyuania</taxon>
    </lineage>
</organism>
<accession>A0A6I4U678</accession>
<evidence type="ECO:0000313" key="15">
    <source>
        <dbReference type="Proteomes" id="UP000429229"/>
    </source>
</evidence>
<dbReference type="PANTHER" id="PTHR42951">
    <property type="entry name" value="METALLO-BETA-LACTAMASE DOMAIN-CONTAINING"/>
    <property type="match status" value="1"/>
</dbReference>
<dbReference type="Gene3D" id="3.60.15.10">
    <property type="entry name" value="Ribonuclease Z/Hydroxyacylglutathione hydrolase-like"/>
    <property type="match status" value="1"/>
</dbReference>
<comment type="subunit">
    <text evidence="5">Monomer.</text>
</comment>
<dbReference type="RefSeq" id="WP_160617867.1">
    <property type="nucleotide sequence ID" value="NZ_WTYR01000001.1"/>
</dbReference>
<dbReference type="EMBL" id="WTYR01000001">
    <property type="protein sequence ID" value="MXP09777.1"/>
    <property type="molecule type" value="Genomic_DNA"/>
</dbReference>